<keyword evidence="2" id="KW-0479">Metal-binding</keyword>
<evidence type="ECO:0000256" key="4">
    <source>
        <dbReference type="ARBA" id="ARBA00022833"/>
    </source>
</evidence>
<dbReference type="EMBL" id="BAAAZH010000031">
    <property type="protein sequence ID" value="GAA4127377.1"/>
    <property type="molecule type" value="Genomic_DNA"/>
</dbReference>
<keyword evidence="1 6" id="KW-0645">Protease</keyword>
<comment type="caution">
    <text evidence="9">The sequence shown here is derived from an EMBL/GenBank/DDBJ whole genome shotgun (WGS) entry which is preliminary data.</text>
</comment>
<feature type="domain" description="Peptidase M48" evidence="8">
    <location>
        <begin position="129"/>
        <end position="197"/>
    </location>
</feature>
<keyword evidence="3 6" id="KW-0378">Hydrolase</keyword>
<keyword evidence="7" id="KW-0812">Transmembrane</keyword>
<reference evidence="10" key="1">
    <citation type="journal article" date="2019" name="Int. J. Syst. Evol. Microbiol.">
        <title>The Global Catalogue of Microorganisms (GCM) 10K type strain sequencing project: providing services to taxonomists for standard genome sequencing and annotation.</title>
        <authorList>
            <consortium name="The Broad Institute Genomics Platform"/>
            <consortium name="The Broad Institute Genome Sequencing Center for Infectious Disease"/>
            <person name="Wu L."/>
            <person name="Ma J."/>
        </authorList>
    </citation>
    <scope>NUCLEOTIDE SEQUENCE [LARGE SCALE GENOMIC DNA]</scope>
    <source>
        <strain evidence="10">JCM 16703</strain>
    </source>
</reference>
<evidence type="ECO:0000256" key="7">
    <source>
        <dbReference type="SAM" id="Phobius"/>
    </source>
</evidence>
<dbReference type="InterPro" id="IPR001915">
    <property type="entry name" value="Peptidase_M48"/>
</dbReference>
<comment type="similarity">
    <text evidence="6">Belongs to the peptidase M48 family.</text>
</comment>
<keyword evidence="10" id="KW-1185">Reference proteome</keyword>
<evidence type="ECO:0000256" key="3">
    <source>
        <dbReference type="ARBA" id="ARBA00022801"/>
    </source>
</evidence>
<dbReference type="Pfam" id="PF01435">
    <property type="entry name" value="Peptidase_M48"/>
    <property type="match status" value="1"/>
</dbReference>
<evidence type="ECO:0000259" key="8">
    <source>
        <dbReference type="Pfam" id="PF01435"/>
    </source>
</evidence>
<gene>
    <name evidence="9" type="ORF">GCM10022215_37790</name>
</gene>
<accession>A0ABP7XX25</accession>
<organism evidence="9 10">
    <name type="scientific">Nocardioides fonticola</name>
    <dbReference type="NCBI Taxonomy" id="450363"/>
    <lineage>
        <taxon>Bacteria</taxon>
        <taxon>Bacillati</taxon>
        <taxon>Actinomycetota</taxon>
        <taxon>Actinomycetes</taxon>
        <taxon>Propionibacteriales</taxon>
        <taxon>Nocardioidaceae</taxon>
        <taxon>Nocardioides</taxon>
    </lineage>
</organism>
<evidence type="ECO:0000313" key="9">
    <source>
        <dbReference type="EMBL" id="GAA4127377.1"/>
    </source>
</evidence>
<feature type="transmembrane region" description="Helical" evidence="7">
    <location>
        <begin position="282"/>
        <end position="309"/>
    </location>
</feature>
<dbReference type="Proteomes" id="UP001501495">
    <property type="component" value="Unassembled WGS sequence"/>
</dbReference>
<evidence type="ECO:0000256" key="6">
    <source>
        <dbReference type="RuleBase" id="RU003983"/>
    </source>
</evidence>
<sequence length="316" mass="33308">MISAILLVTYALTAGTLAAGWLRDARWTGRAPRLAIAAWQALATSVLLSLAAGGLALAISFPHVSADLAGLFNLCAENLRHGYASPGGTLTALGGLTLFLALLARSVWCAVRTITADRRERTARVAALDLVGRSDVLPGALVVDHDAPYAFCIGGRRHRIVVTSGLLATLDQAELDAVIAHEHAHLRQRHHLAIAACRMLFSTLAPFFPVFRRAMPQVRLYAELSADDSARHHVDAGALRNALLRLACLPAPSATLAASALDVETRLLRLETPSRRLGRGSLAFGTLGIGAAIVVPLLLAAGPALAMAWEGICLLG</sequence>
<dbReference type="InterPro" id="IPR052173">
    <property type="entry name" value="Beta-lactam_resp_regulator"/>
</dbReference>
<evidence type="ECO:0000313" key="10">
    <source>
        <dbReference type="Proteomes" id="UP001501495"/>
    </source>
</evidence>
<proteinExistence type="inferred from homology"/>
<feature type="transmembrane region" description="Helical" evidence="7">
    <location>
        <begin position="6"/>
        <end position="22"/>
    </location>
</feature>
<feature type="transmembrane region" description="Helical" evidence="7">
    <location>
        <begin position="90"/>
        <end position="111"/>
    </location>
</feature>
<keyword evidence="4 6" id="KW-0862">Zinc</keyword>
<dbReference type="Gene3D" id="3.30.2010.10">
    <property type="entry name" value="Metalloproteases ('zincins'), catalytic domain"/>
    <property type="match status" value="1"/>
</dbReference>
<keyword evidence="7" id="KW-0472">Membrane</keyword>
<protein>
    <recommendedName>
        <fullName evidence="8">Peptidase M48 domain-containing protein</fullName>
    </recommendedName>
</protein>
<comment type="cofactor">
    <cofactor evidence="6">
        <name>Zn(2+)</name>
        <dbReference type="ChEBI" id="CHEBI:29105"/>
    </cofactor>
    <text evidence="6">Binds 1 zinc ion per subunit.</text>
</comment>
<dbReference type="RefSeq" id="WP_344735058.1">
    <property type="nucleotide sequence ID" value="NZ_BAAAZH010000031.1"/>
</dbReference>
<keyword evidence="7" id="KW-1133">Transmembrane helix</keyword>
<keyword evidence="5 6" id="KW-0482">Metalloprotease</keyword>
<dbReference type="PANTHER" id="PTHR34978">
    <property type="entry name" value="POSSIBLE SENSOR-TRANSDUCER PROTEIN BLAR"/>
    <property type="match status" value="1"/>
</dbReference>
<dbReference type="PANTHER" id="PTHR34978:SF3">
    <property type="entry name" value="SLR0241 PROTEIN"/>
    <property type="match status" value="1"/>
</dbReference>
<evidence type="ECO:0000256" key="2">
    <source>
        <dbReference type="ARBA" id="ARBA00022723"/>
    </source>
</evidence>
<evidence type="ECO:0000256" key="5">
    <source>
        <dbReference type="ARBA" id="ARBA00023049"/>
    </source>
</evidence>
<dbReference type="CDD" id="cd07326">
    <property type="entry name" value="M56_BlaR1_MecR1_like"/>
    <property type="match status" value="1"/>
</dbReference>
<name>A0ABP7XX25_9ACTN</name>
<feature type="transmembrane region" description="Helical" evidence="7">
    <location>
        <begin position="34"/>
        <end position="61"/>
    </location>
</feature>
<evidence type="ECO:0000256" key="1">
    <source>
        <dbReference type="ARBA" id="ARBA00022670"/>
    </source>
</evidence>